<gene>
    <name evidence="3" type="ORF">SAMN04487759_12712</name>
</gene>
<dbReference type="Pfam" id="PF01757">
    <property type="entry name" value="Acyl_transf_3"/>
    <property type="match status" value="1"/>
</dbReference>
<feature type="transmembrane region" description="Helical" evidence="1">
    <location>
        <begin position="257"/>
        <end position="282"/>
    </location>
</feature>
<dbReference type="GO" id="GO:0016747">
    <property type="term" value="F:acyltransferase activity, transferring groups other than amino-acyl groups"/>
    <property type="evidence" value="ECO:0007669"/>
    <property type="project" value="InterPro"/>
</dbReference>
<accession>A0A1H2V2I6</accession>
<evidence type="ECO:0000259" key="2">
    <source>
        <dbReference type="Pfam" id="PF01757"/>
    </source>
</evidence>
<feature type="transmembrane region" description="Helical" evidence="1">
    <location>
        <begin position="171"/>
        <end position="188"/>
    </location>
</feature>
<dbReference type="Proteomes" id="UP000182429">
    <property type="component" value="Unassembled WGS sequence"/>
</dbReference>
<dbReference type="PANTHER" id="PTHR37312">
    <property type="entry name" value="MEMBRANE-BOUND ACYLTRANSFERASE YKRP-RELATED"/>
    <property type="match status" value="1"/>
</dbReference>
<feature type="transmembrane region" description="Helical" evidence="1">
    <location>
        <begin position="194"/>
        <end position="215"/>
    </location>
</feature>
<feature type="transmembrane region" description="Helical" evidence="1">
    <location>
        <begin position="227"/>
        <end position="245"/>
    </location>
</feature>
<feature type="transmembrane region" description="Helical" evidence="1">
    <location>
        <begin position="345"/>
        <end position="363"/>
    </location>
</feature>
<dbReference type="EMBL" id="FNNF01000027">
    <property type="protein sequence ID" value="SDW62124.1"/>
    <property type="molecule type" value="Genomic_DNA"/>
</dbReference>
<feature type="transmembrane region" description="Helical" evidence="1">
    <location>
        <begin position="69"/>
        <end position="88"/>
    </location>
</feature>
<keyword evidence="1" id="KW-0472">Membrane</keyword>
<evidence type="ECO:0000256" key="1">
    <source>
        <dbReference type="SAM" id="Phobius"/>
    </source>
</evidence>
<reference evidence="3 4" key="1">
    <citation type="submission" date="2016-10" db="EMBL/GenBank/DDBJ databases">
        <authorList>
            <person name="de Groot N.N."/>
        </authorList>
    </citation>
    <scope>NUCLEOTIDE SEQUENCE [LARGE SCALE GENOMIC DNA]</scope>
    <source>
        <strain evidence="3 4">S3b</strain>
    </source>
</reference>
<dbReference type="OrthoDB" id="6623990at2"/>
<protein>
    <submittedName>
        <fullName evidence="3">Fucose 4-O-acetylase</fullName>
    </submittedName>
</protein>
<feature type="domain" description="Acyltransferase 3" evidence="2">
    <location>
        <begin position="6"/>
        <end position="334"/>
    </location>
</feature>
<keyword evidence="1" id="KW-0812">Transmembrane</keyword>
<name>A0A1H2V2I6_9FIRM</name>
<evidence type="ECO:0000313" key="3">
    <source>
        <dbReference type="EMBL" id="SDW62124.1"/>
    </source>
</evidence>
<feature type="transmembrane region" description="Helical" evidence="1">
    <location>
        <begin position="303"/>
        <end position="325"/>
    </location>
</feature>
<dbReference type="RefSeq" id="WP_074686846.1">
    <property type="nucleotide sequence ID" value="NZ_FNNF01000027.1"/>
</dbReference>
<dbReference type="InterPro" id="IPR002656">
    <property type="entry name" value="Acyl_transf_3_dom"/>
</dbReference>
<evidence type="ECO:0000313" key="4">
    <source>
        <dbReference type="Proteomes" id="UP000182429"/>
    </source>
</evidence>
<keyword evidence="1" id="KW-1133">Transmembrane helix</keyword>
<dbReference type="AlphaFoldDB" id="A0A1H2V2I6"/>
<proteinExistence type="predicted"/>
<dbReference type="InterPro" id="IPR052734">
    <property type="entry name" value="Nod_factor_acetyltransferase"/>
</dbReference>
<sequence length="382" mass="44505">MKKRFIEIDICKAICIILVVIGHSGCPPFIHHFLNLFHMAVFFSASGFCYSKKHDYEPFKYLLRKIKSIYIPFLIFGLILSISHNFLLKINIYTVNPDFLKLPYGNSAGIIYPYSLNDLFSRFIRIMSFVNTEQLAGATWFLKILFLVSVFHCFSRYLFIKITKSEKNIDIYSILLGIICLFIGSYFNEKSIHFLFDTQVFFVSYFAFIIGIIFKKIINSLKTDTKISTYFIIVIFSLIILLTYGNKGTLGVGSNSIINPLFFATMSITGFLFIYSISKILVKLFYLKYEKFFNLFIFIGRNTLIILFLHFLAFKVVTLFQILLTNKPFIYLSCFPVADPTHGQWIMYVLAGLTLPLIYQLIYEKIAYIFKRKLVLLTSRYN</sequence>
<organism evidence="3 4">
    <name type="scientific">Kandleria vitulina</name>
    <dbReference type="NCBI Taxonomy" id="1630"/>
    <lineage>
        <taxon>Bacteria</taxon>
        <taxon>Bacillati</taxon>
        <taxon>Bacillota</taxon>
        <taxon>Erysipelotrichia</taxon>
        <taxon>Erysipelotrichales</taxon>
        <taxon>Coprobacillaceae</taxon>
        <taxon>Kandleria</taxon>
    </lineage>
</organism>
<dbReference type="PANTHER" id="PTHR37312:SF1">
    <property type="entry name" value="MEMBRANE-BOUND ACYLTRANSFERASE YKRP-RELATED"/>
    <property type="match status" value="1"/>
</dbReference>
<feature type="transmembrane region" description="Helical" evidence="1">
    <location>
        <begin position="140"/>
        <end position="159"/>
    </location>
</feature>